<accession>A0ABM0UMJ9</accession>
<dbReference type="Proteomes" id="UP000694864">
    <property type="component" value="Chromosome 11"/>
</dbReference>
<organism evidence="2 3">
    <name type="scientific">Camelina sativa</name>
    <name type="common">False flax</name>
    <name type="synonym">Myagrum sativum</name>
    <dbReference type="NCBI Taxonomy" id="90675"/>
    <lineage>
        <taxon>Eukaryota</taxon>
        <taxon>Viridiplantae</taxon>
        <taxon>Streptophyta</taxon>
        <taxon>Embryophyta</taxon>
        <taxon>Tracheophyta</taxon>
        <taxon>Spermatophyta</taxon>
        <taxon>Magnoliopsida</taxon>
        <taxon>eudicotyledons</taxon>
        <taxon>Gunneridae</taxon>
        <taxon>Pentapetalae</taxon>
        <taxon>rosids</taxon>
        <taxon>malvids</taxon>
        <taxon>Brassicales</taxon>
        <taxon>Brassicaceae</taxon>
        <taxon>Camelineae</taxon>
        <taxon>Camelina</taxon>
    </lineage>
</organism>
<dbReference type="PANTHER" id="PTHR37265:SF5">
    <property type="entry name" value="OS01G0195300 PROTEIN"/>
    <property type="match status" value="1"/>
</dbReference>
<dbReference type="RefSeq" id="XP_010443346.1">
    <property type="nucleotide sequence ID" value="XM_010445044.2"/>
</dbReference>
<dbReference type="GeneID" id="104726232"/>
<keyword evidence="2" id="KW-1185">Reference proteome</keyword>
<evidence type="ECO:0000313" key="3">
    <source>
        <dbReference type="RefSeq" id="XP_010443346.1"/>
    </source>
</evidence>
<evidence type="ECO:0000313" key="2">
    <source>
        <dbReference type="Proteomes" id="UP000694864"/>
    </source>
</evidence>
<reference evidence="3" key="2">
    <citation type="submission" date="2025-08" db="UniProtKB">
        <authorList>
            <consortium name="RefSeq"/>
        </authorList>
    </citation>
    <scope>IDENTIFICATION</scope>
    <source>
        <tissue evidence="3">Leaf</tissue>
    </source>
</reference>
<evidence type="ECO:0000256" key="1">
    <source>
        <dbReference type="SAM" id="MobiDB-lite"/>
    </source>
</evidence>
<name>A0ABM0UMJ9_CAMSA</name>
<dbReference type="PANTHER" id="PTHR37265">
    <property type="entry name" value="OS01G0195300 PROTEIN"/>
    <property type="match status" value="1"/>
</dbReference>
<protein>
    <submittedName>
        <fullName evidence="3">Uncharacterized protein LOC104726232</fullName>
    </submittedName>
</protein>
<gene>
    <name evidence="3" type="primary">LOC104726232</name>
</gene>
<proteinExistence type="predicted"/>
<feature type="compositionally biased region" description="Basic and acidic residues" evidence="1">
    <location>
        <begin position="1"/>
        <end position="17"/>
    </location>
</feature>
<reference evidence="2" key="1">
    <citation type="journal article" date="2014" name="Nat. Commun.">
        <title>The emerging biofuel crop Camelina sativa retains a highly undifferentiated hexaploid genome structure.</title>
        <authorList>
            <person name="Kagale S."/>
            <person name="Koh C."/>
            <person name="Nixon J."/>
            <person name="Bollina V."/>
            <person name="Clarke W.E."/>
            <person name="Tuteja R."/>
            <person name="Spillane C."/>
            <person name="Robinson S.J."/>
            <person name="Links M.G."/>
            <person name="Clarke C."/>
            <person name="Higgins E.E."/>
            <person name="Huebert T."/>
            <person name="Sharpe A.G."/>
            <person name="Parkin I.A."/>
        </authorList>
    </citation>
    <scope>NUCLEOTIDE SEQUENCE [LARGE SCALE GENOMIC DNA]</scope>
    <source>
        <strain evidence="2">cv. DH55</strain>
    </source>
</reference>
<feature type="region of interest" description="Disordered" evidence="1">
    <location>
        <begin position="1"/>
        <end position="35"/>
    </location>
</feature>
<sequence>MEEELRKREDETAEKEVTTTTTTTNTLVGEGDEYTPDEIMSLVESSSSSSPTTTMTMTEIEGTNFSGEGGFRVRFIDDPYAVPLVVQSSSGYITINVNEESCGPSFSDSDASAMASVDASGLYCFEYGGEKDGGAWSINEVSASESCEWNDDLLARFLGEDEEDCV</sequence>